<gene>
    <name evidence="1" type="ORF">EMO89_03525</name>
</gene>
<name>A0A5N0A1J8_9BIFI</name>
<dbReference type="EMBL" id="RZUI01000003">
    <property type="protein sequence ID" value="KAA8831235.1"/>
    <property type="molecule type" value="Genomic_DNA"/>
</dbReference>
<sequence>MTPSRSPERNRSILYHGLWILRNSACLYD</sequence>
<organism evidence="1 2">
    <name type="scientific">Bifidobacterium tissieri</name>
    <dbReference type="NCBI Taxonomy" id="1630162"/>
    <lineage>
        <taxon>Bacteria</taxon>
        <taxon>Bacillati</taxon>
        <taxon>Actinomycetota</taxon>
        <taxon>Actinomycetes</taxon>
        <taxon>Bifidobacteriales</taxon>
        <taxon>Bifidobacteriaceae</taxon>
        <taxon>Bifidobacterium</taxon>
    </lineage>
</organism>
<evidence type="ECO:0000313" key="1">
    <source>
        <dbReference type="EMBL" id="KAA8831235.1"/>
    </source>
</evidence>
<comment type="caution">
    <text evidence="1">The sequence shown here is derived from an EMBL/GenBank/DDBJ whole genome shotgun (WGS) entry which is preliminary data.</text>
</comment>
<proteinExistence type="predicted"/>
<evidence type="ECO:0000313" key="2">
    <source>
        <dbReference type="Proteomes" id="UP000412028"/>
    </source>
</evidence>
<reference evidence="1 2" key="1">
    <citation type="journal article" date="2019" name="Syst. Appl. Microbiol.">
        <title>Characterization of Bifidobacterium species in feaces of the Egyptian fruit bat: Description of B. vespertilionis sp. nov. and B. rousetti sp. nov.</title>
        <authorList>
            <person name="Modesto M."/>
            <person name="Satti M."/>
            <person name="Watanabe K."/>
            <person name="Puglisi E."/>
            <person name="Morelli L."/>
            <person name="Huang C.-H."/>
            <person name="Liou J.-S."/>
            <person name="Miyashita M."/>
            <person name="Tamura T."/>
            <person name="Saito S."/>
            <person name="Mori K."/>
            <person name="Huang L."/>
            <person name="Sciavilla P."/>
            <person name="Sandri C."/>
            <person name="Spiezio C."/>
            <person name="Vitali F."/>
            <person name="Cavalieri D."/>
            <person name="Perpetuini G."/>
            <person name="Tofalo R."/>
            <person name="Bonetti A."/>
            <person name="Arita M."/>
            <person name="Mattarelli P."/>
        </authorList>
    </citation>
    <scope>NUCLEOTIDE SEQUENCE [LARGE SCALE GENOMIC DNA]</scope>
    <source>
        <strain evidence="1 2">RST7</strain>
    </source>
</reference>
<dbReference type="Proteomes" id="UP000412028">
    <property type="component" value="Unassembled WGS sequence"/>
</dbReference>
<protein>
    <submittedName>
        <fullName evidence="1">Uncharacterized protein</fullName>
    </submittedName>
</protein>
<accession>A0A5N0A1J8</accession>
<dbReference type="AlphaFoldDB" id="A0A5N0A1J8"/>